<name>X0Z5P9_9ZZZZ</name>
<dbReference type="AlphaFoldDB" id="X0Z5P9"/>
<gene>
    <name evidence="1" type="ORF">S01H4_20472</name>
</gene>
<proteinExistence type="predicted"/>
<sequence length="56" mass="6657">MSEEISQLKFIASMFRMSMREFNNVMGPETLKTVFRLMGENVGKNIERRLKKKFKV</sequence>
<feature type="non-terminal residue" evidence="1">
    <location>
        <position position="56"/>
    </location>
</feature>
<evidence type="ECO:0000313" key="1">
    <source>
        <dbReference type="EMBL" id="GAG64690.1"/>
    </source>
</evidence>
<comment type="caution">
    <text evidence="1">The sequence shown here is derived from an EMBL/GenBank/DDBJ whole genome shotgun (WGS) entry which is preliminary data.</text>
</comment>
<reference evidence="1" key="1">
    <citation type="journal article" date="2014" name="Front. Microbiol.">
        <title>High frequency of phylogenetically diverse reductive dehalogenase-homologous genes in deep subseafloor sedimentary metagenomes.</title>
        <authorList>
            <person name="Kawai M."/>
            <person name="Futagami T."/>
            <person name="Toyoda A."/>
            <person name="Takaki Y."/>
            <person name="Nishi S."/>
            <person name="Hori S."/>
            <person name="Arai W."/>
            <person name="Tsubouchi T."/>
            <person name="Morono Y."/>
            <person name="Uchiyama I."/>
            <person name="Ito T."/>
            <person name="Fujiyama A."/>
            <person name="Inagaki F."/>
            <person name="Takami H."/>
        </authorList>
    </citation>
    <scope>NUCLEOTIDE SEQUENCE</scope>
    <source>
        <strain evidence="1">Expedition CK06-06</strain>
    </source>
</reference>
<dbReference type="EMBL" id="BART01009210">
    <property type="protein sequence ID" value="GAG64690.1"/>
    <property type="molecule type" value="Genomic_DNA"/>
</dbReference>
<protein>
    <submittedName>
        <fullName evidence="1">Uncharacterized protein</fullName>
    </submittedName>
</protein>
<organism evidence="1">
    <name type="scientific">marine sediment metagenome</name>
    <dbReference type="NCBI Taxonomy" id="412755"/>
    <lineage>
        <taxon>unclassified sequences</taxon>
        <taxon>metagenomes</taxon>
        <taxon>ecological metagenomes</taxon>
    </lineage>
</organism>
<accession>X0Z5P9</accession>